<feature type="region of interest" description="Disordered" evidence="1">
    <location>
        <begin position="33"/>
        <end position="74"/>
    </location>
</feature>
<feature type="compositionally biased region" description="Low complexity" evidence="1">
    <location>
        <begin position="570"/>
        <end position="614"/>
    </location>
</feature>
<gene>
    <name evidence="2" type="ORF">B0J11DRAFT_594114</name>
</gene>
<evidence type="ECO:0000313" key="2">
    <source>
        <dbReference type="EMBL" id="KAH7114998.1"/>
    </source>
</evidence>
<proteinExistence type="predicted"/>
<evidence type="ECO:0000313" key="3">
    <source>
        <dbReference type="Proteomes" id="UP000700596"/>
    </source>
</evidence>
<evidence type="ECO:0000256" key="1">
    <source>
        <dbReference type="SAM" id="MobiDB-lite"/>
    </source>
</evidence>
<name>A0A9P9D9E2_9PLEO</name>
<feature type="compositionally biased region" description="Low complexity" evidence="1">
    <location>
        <begin position="57"/>
        <end position="74"/>
    </location>
</feature>
<dbReference type="Proteomes" id="UP000700596">
    <property type="component" value="Unassembled WGS sequence"/>
</dbReference>
<accession>A0A9P9D9E2</accession>
<feature type="region of interest" description="Disordered" evidence="1">
    <location>
        <begin position="570"/>
        <end position="620"/>
    </location>
</feature>
<reference evidence="2" key="1">
    <citation type="journal article" date="2021" name="Nat. Commun.">
        <title>Genetic determinants of endophytism in the Arabidopsis root mycobiome.</title>
        <authorList>
            <person name="Mesny F."/>
            <person name="Miyauchi S."/>
            <person name="Thiergart T."/>
            <person name="Pickel B."/>
            <person name="Atanasova L."/>
            <person name="Karlsson M."/>
            <person name="Huettel B."/>
            <person name="Barry K.W."/>
            <person name="Haridas S."/>
            <person name="Chen C."/>
            <person name="Bauer D."/>
            <person name="Andreopoulos W."/>
            <person name="Pangilinan J."/>
            <person name="LaButti K."/>
            <person name="Riley R."/>
            <person name="Lipzen A."/>
            <person name="Clum A."/>
            <person name="Drula E."/>
            <person name="Henrissat B."/>
            <person name="Kohler A."/>
            <person name="Grigoriev I.V."/>
            <person name="Martin F.M."/>
            <person name="Hacquard S."/>
        </authorList>
    </citation>
    <scope>NUCLEOTIDE SEQUENCE</scope>
    <source>
        <strain evidence="2">MPI-CAGE-CH-0243</strain>
    </source>
</reference>
<sequence>MKDVVVKGTSDTLRQLDKLKVELEPFVNALDKLDEFKDPSKGPNGPPAKPEPSDPVSNEPSTTRASSSSSSSSCTLQTVSNCNIACTARATTTVGGQNKRAEGDNCSTNCGAPITRCGATGITSVSTITSTATIPGHVCSPNFSTRAKRGLYTTNPASFGHPTATSSQISRDILQPVATSSASSGNNTITINRTRNPIKALDRRYFRHWKGDGGPEWIPSIAQGDFVSWLRYEWRQIPPAHNLNIYGLAQHQRDYGFMTTGFSFPFLKEYAQYSVRGLYGCTSVVIISPKRVFMSHIWEWPTLTFAEDDGDHFNDYIYDQLVNGDGSMLHGGLNSFIGPGGDFEDSEENEVRAFIVTAKRRDPRTGMWDGTDNVNFPEAINDIKQMLKAVLGDRVSTNTRTLKYVPRSDDPGLQNEYGKVLVRYDPNNDALQGIGCTGQVAAVQLWFEETEPIYQTFWFPTEEQFDQRLLPSPILSIGTNTGPFITPSAIESVRIRGLLKKRGFTSTNEKEWKEYENVVRRYMYRRQGNQACPLPSRSLSASSVSASSVSASSISMNSLTESSVTASSILSSQESSSSPKPTDPTTFETSVVPSSTPRSTEVPSTPSTPTSSIAPAPPPPMASRAVSIILQYIREKDERYNTWVFHETSIGVKADPCNNSKPVHDDIPTRWFDKTSIDTPPWPWGTFEIPVLFGEKGCKYLSDGTNPGILHCPSLNGQTIGCKEDAEKSLTYPEQCLYSGNSIRTIHRVAYYARLSAHDKEIGPDKVRDGFSVTTYNGPGHEVISPVNRQIRVIAVEIFESRGV</sequence>
<protein>
    <submittedName>
        <fullName evidence="2">Uncharacterized protein</fullName>
    </submittedName>
</protein>
<dbReference type="OrthoDB" id="3694702at2759"/>
<organism evidence="2 3">
    <name type="scientific">Dendryphion nanum</name>
    <dbReference type="NCBI Taxonomy" id="256645"/>
    <lineage>
        <taxon>Eukaryota</taxon>
        <taxon>Fungi</taxon>
        <taxon>Dikarya</taxon>
        <taxon>Ascomycota</taxon>
        <taxon>Pezizomycotina</taxon>
        <taxon>Dothideomycetes</taxon>
        <taxon>Pleosporomycetidae</taxon>
        <taxon>Pleosporales</taxon>
        <taxon>Torulaceae</taxon>
        <taxon>Dendryphion</taxon>
    </lineage>
</organism>
<comment type="caution">
    <text evidence="2">The sequence shown here is derived from an EMBL/GenBank/DDBJ whole genome shotgun (WGS) entry which is preliminary data.</text>
</comment>
<dbReference type="EMBL" id="JAGMWT010000016">
    <property type="protein sequence ID" value="KAH7114998.1"/>
    <property type="molecule type" value="Genomic_DNA"/>
</dbReference>
<keyword evidence="3" id="KW-1185">Reference proteome</keyword>
<dbReference type="AlphaFoldDB" id="A0A9P9D9E2"/>